<feature type="transmembrane region" description="Helical" evidence="1">
    <location>
        <begin position="59"/>
        <end position="75"/>
    </location>
</feature>
<gene>
    <name evidence="4" type="primary">ABSGL_03135.1 scaffold 4229</name>
</gene>
<dbReference type="PANTHER" id="PTHR45985:SF3">
    <property type="entry name" value="CHITIN DEACETYLASE-LIKE 4"/>
    <property type="match status" value="1"/>
</dbReference>
<reference evidence="4" key="1">
    <citation type="submission" date="2016-04" db="EMBL/GenBank/DDBJ databases">
        <authorList>
            <person name="Evans L.H."/>
            <person name="Alamgir A."/>
            <person name="Owens N."/>
            <person name="Weber N.D."/>
            <person name="Virtaneva K."/>
            <person name="Barbian K."/>
            <person name="Babar A."/>
            <person name="Rosenke K."/>
        </authorList>
    </citation>
    <scope>NUCLEOTIDE SEQUENCE [LARGE SCALE GENOMIC DNA]</scope>
    <source>
        <strain evidence="4">CBS 101.48</strain>
    </source>
</reference>
<dbReference type="SUPFAM" id="SSF88713">
    <property type="entry name" value="Glycoside hydrolase/deacetylase"/>
    <property type="match status" value="1"/>
</dbReference>
<feature type="chain" id="PRO_5007898802" description="BD-FAE-like domain-containing protein" evidence="2">
    <location>
        <begin position="20"/>
        <end position="729"/>
    </location>
</feature>
<name>A0A168LWR6_ABSGL</name>
<keyword evidence="1" id="KW-0472">Membrane</keyword>
<dbReference type="InterPro" id="IPR011330">
    <property type="entry name" value="Glyco_hydro/deAcase_b/a-brl"/>
</dbReference>
<keyword evidence="1" id="KW-0812">Transmembrane</keyword>
<dbReference type="GO" id="GO:0005975">
    <property type="term" value="P:carbohydrate metabolic process"/>
    <property type="evidence" value="ECO:0007669"/>
    <property type="project" value="InterPro"/>
</dbReference>
<dbReference type="InterPro" id="IPR029058">
    <property type="entry name" value="AB_hydrolase_fold"/>
</dbReference>
<evidence type="ECO:0000256" key="2">
    <source>
        <dbReference type="SAM" id="SignalP"/>
    </source>
</evidence>
<evidence type="ECO:0000256" key="1">
    <source>
        <dbReference type="SAM" id="Phobius"/>
    </source>
</evidence>
<proteinExistence type="predicted"/>
<dbReference type="AlphaFoldDB" id="A0A168LWR6"/>
<sequence length="729" mass="81142">MTGLLASSIYFLWVLVGAALNIDTFYPHQVAKVLFHRRSLQLRPLVTLLEIHVSLRGELPLHLFGMKILMVGFVYQLGGFDRWWTRLIFYGLDIPNLLAYLYMFWEMVQERPVFTDALPMQMDLSVNAVPMNPLWRPKNVSVFSNITYATQEELMELEGSTTKDLERQLQLDVYNNNISIMATHRRVLLHVHGGGWQQGSKNIFYPFEKTLVARENWVVVNMTYRLAPAHPYPAQLYDIKRALRWVKQNIHAYGGFESVDTSIRGVISLNGILDLQSDQDRMMYFTQKVAGQDSIDLAFLGRHSPLHVVKHQGCGVPFLVLAGNRDMMVDTSIATRFKAALDDQEGAVAGGVSTTSSYTCDPNTCKLPNCLCASTSPPGGLQPKDTPQFVVITFDDSVQPKLLQTAQDLLNVKNPNGCPAKTTPTATGYSNMDVGTNTDFFFFCTALTFRYVSMEYTDFSLVQQWYANGNEVAEEIAAAKSMLHEYGGIPYGKLKGFRAPFLNYTAETLSNIQQQGFQYDSSSTATVDDCFWPYTLDNGMANDCWTGICDAGKVKLPGVWELPMYAVMDDANTPQLMDVYLAGSVANVTNWSNTNFQRHYTGNRQPFGIYVHPTHLTNYPGTADTSDLKKGVVDLIQSFAGKEDIWFVTNQQLLSWMQNPVPNSQLASQSYMQCTLPNTGKEICNGLENITISADGVASGNKPSAASTMTPVYGILVASVVAGLTGLLL</sequence>
<feature type="domain" description="BD-FAE-like" evidence="3">
    <location>
        <begin position="171"/>
        <end position="254"/>
    </location>
</feature>
<accession>A0A168LWR6</accession>
<keyword evidence="5" id="KW-1185">Reference proteome</keyword>
<dbReference type="STRING" id="4829.A0A168LWR6"/>
<dbReference type="OrthoDB" id="504708at2759"/>
<protein>
    <recommendedName>
        <fullName evidence="3">BD-FAE-like domain-containing protein</fullName>
    </recommendedName>
</protein>
<dbReference type="Proteomes" id="UP000078561">
    <property type="component" value="Unassembled WGS sequence"/>
</dbReference>
<dbReference type="PANTHER" id="PTHR45985">
    <property type="match status" value="1"/>
</dbReference>
<dbReference type="Gene3D" id="3.40.50.1820">
    <property type="entry name" value="alpha/beta hydrolase"/>
    <property type="match status" value="2"/>
</dbReference>
<organism evidence="4">
    <name type="scientific">Absidia glauca</name>
    <name type="common">Pin mould</name>
    <dbReference type="NCBI Taxonomy" id="4829"/>
    <lineage>
        <taxon>Eukaryota</taxon>
        <taxon>Fungi</taxon>
        <taxon>Fungi incertae sedis</taxon>
        <taxon>Mucoromycota</taxon>
        <taxon>Mucoromycotina</taxon>
        <taxon>Mucoromycetes</taxon>
        <taxon>Mucorales</taxon>
        <taxon>Cunninghamellaceae</taxon>
        <taxon>Absidia</taxon>
    </lineage>
</organism>
<feature type="signal peptide" evidence="2">
    <location>
        <begin position="1"/>
        <end position="19"/>
    </location>
</feature>
<keyword evidence="1" id="KW-1133">Transmembrane helix</keyword>
<dbReference type="InterPro" id="IPR049492">
    <property type="entry name" value="BD-FAE-like_dom"/>
</dbReference>
<keyword evidence="2" id="KW-0732">Signal</keyword>
<dbReference type="SUPFAM" id="SSF53474">
    <property type="entry name" value="alpha/beta-Hydrolases"/>
    <property type="match status" value="1"/>
</dbReference>
<evidence type="ECO:0000313" key="5">
    <source>
        <dbReference type="Proteomes" id="UP000078561"/>
    </source>
</evidence>
<dbReference type="InterPro" id="IPR052740">
    <property type="entry name" value="CE4"/>
</dbReference>
<dbReference type="EMBL" id="LT551876">
    <property type="protein sequence ID" value="SAL97630.1"/>
    <property type="molecule type" value="Genomic_DNA"/>
</dbReference>
<dbReference type="InParanoid" id="A0A168LWR6"/>
<feature type="transmembrane region" description="Helical" evidence="1">
    <location>
        <begin position="87"/>
        <end position="105"/>
    </location>
</feature>
<dbReference type="Gene3D" id="3.20.20.370">
    <property type="entry name" value="Glycoside hydrolase/deacetylase"/>
    <property type="match status" value="1"/>
</dbReference>
<evidence type="ECO:0000313" key="4">
    <source>
        <dbReference type="EMBL" id="SAL97630.1"/>
    </source>
</evidence>
<evidence type="ECO:0000259" key="3">
    <source>
        <dbReference type="Pfam" id="PF20434"/>
    </source>
</evidence>
<dbReference type="Pfam" id="PF20434">
    <property type="entry name" value="BD-FAE"/>
    <property type="match status" value="1"/>
</dbReference>